<dbReference type="HOGENOM" id="CLU_2567825_0_0_9"/>
<gene>
    <name evidence="1" type="ORF">CLOSTMETH_00844</name>
</gene>
<reference evidence="1 2" key="1">
    <citation type="submission" date="2009-01" db="EMBL/GenBank/DDBJ databases">
        <authorList>
            <person name="Fulton L."/>
            <person name="Clifton S."/>
            <person name="Fulton B."/>
            <person name="Xu J."/>
            <person name="Minx P."/>
            <person name="Pepin K.H."/>
            <person name="Johnson M."/>
            <person name="Bhonagiri V."/>
            <person name="Nash W.E."/>
            <person name="Mardis E.R."/>
            <person name="Wilson R.K."/>
        </authorList>
    </citation>
    <scope>NUCLEOTIDE SEQUENCE [LARGE SCALE GENOMIC DNA]</scope>
    <source>
        <strain evidence="1 2">DSM 5476</strain>
    </source>
</reference>
<dbReference type="STRING" id="537013.CLOSTMETH_00844"/>
<sequence>MENDLITLKSNKIWHKSFTKDSKTVSFCGRLPKSLEKYMPFLFLSIEFSRDLLYNIDDILFVQYMSLRERGDKSYLLQTRR</sequence>
<reference evidence="1 2" key="2">
    <citation type="submission" date="2009-02" db="EMBL/GenBank/DDBJ databases">
        <title>Draft genome sequence of Clostridium methylpentosum (DSM 5476).</title>
        <authorList>
            <person name="Sudarsanam P."/>
            <person name="Ley R."/>
            <person name="Guruge J."/>
            <person name="Turnbaugh P.J."/>
            <person name="Mahowald M."/>
            <person name="Liep D."/>
            <person name="Gordon J."/>
        </authorList>
    </citation>
    <scope>NUCLEOTIDE SEQUENCE [LARGE SCALE GENOMIC DNA]</scope>
    <source>
        <strain evidence="1 2">DSM 5476</strain>
    </source>
</reference>
<evidence type="ECO:0000313" key="1">
    <source>
        <dbReference type="EMBL" id="EEG31534.1"/>
    </source>
</evidence>
<accession>C0EAI9</accession>
<organism evidence="1 2">
    <name type="scientific">[Clostridium] methylpentosum DSM 5476</name>
    <dbReference type="NCBI Taxonomy" id="537013"/>
    <lineage>
        <taxon>Bacteria</taxon>
        <taxon>Bacillati</taxon>
        <taxon>Bacillota</taxon>
        <taxon>Clostridia</taxon>
        <taxon>Eubacteriales</taxon>
        <taxon>Oscillospiraceae</taxon>
        <taxon>Oscillospiraceae incertae sedis</taxon>
    </lineage>
</organism>
<dbReference type="Proteomes" id="UP000003340">
    <property type="component" value="Unassembled WGS sequence"/>
</dbReference>
<protein>
    <submittedName>
        <fullName evidence="1">Uncharacterized protein</fullName>
    </submittedName>
</protein>
<proteinExistence type="predicted"/>
<comment type="caution">
    <text evidence="1">The sequence shown here is derived from an EMBL/GenBank/DDBJ whole genome shotgun (WGS) entry which is preliminary data.</text>
</comment>
<dbReference type="AlphaFoldDB" id="C0EAI9"/>
<keyword evidence="2" id="KW-1185">Reference proteome</keyword>
<dbReference type="EMBL" id="ACEC01000032">
    <property type="protein sequence ID" value="EEG31534.1"/>
    <property type="molecule type" value="Genomic_DNA"/>
</dbReference>
<name>C0EAI9_9FIRM</name>
<evidence type="ECO:0000313" key="2">
    <source>
        <dbReference type="Proteomes" id="UP000003340"/>
    </source>
</evidence>